<dbReference type="RefSeq" id="XP_009778125.1">
    <property type="nucleotide sequence ID" value="XM_009779823.1"/>
</dbReference>
<dbReference type="OrthoDB" id="1244840at2759"/>
<reference evidence="3" key="2">
    <citation type="submission" date="2025-08" db="UniProtKB">
        <authorList>
            <consortium name="RefSeq"/>
        </authorList>
    </citation>
    <scope>IDENTIFICATION</scope>
    <source>
        <tissue evidence="3">Leaf</tissue>
    </source>
</reference>
<name>A0A1U7WV64_NICSY</name>
<dbReference type="Pfam" id="PF13966">
    <property type="entry name" value="zf-RVT"/>
    <property type="match status" value="1"/>
</dbReference>
<dbReference type="KEGG" id="nsy:104227560"/>
<organism evidence="2 3">
    <name type="scientific">Nicotiana sylvestris</name>
    <name type="common">Wood tobacco</name>
    <name type="synonym">South American tobacco</name>
    <dbReference type="NCBI Taxonomy" id="4096"/>
    <lineage>
        <taxon>Eukaryota</taxon>
        <taxon>Viridiplantae</taxon>
        <taxon>Streptophyta</taxon>
        <taxon>Embryophyta</taxon>
        <taxon>Tracheophyta</taxon>
        <taxon>Spermatophyta</taxon>
        <taxon>Magnoliopsida</taxon>
        <taxon>eudicotyledons</taxon>
        <taxon>Gunneridae</taxon>
        <taxon>Pentapetalae</taxon>
        <taxon>asterids</taxon>
        <taxon>lamiids</taxon>
        <taxon>Solanales</taxon>
        <taxon>Solanaceae</taxon>
        <taxon>Nicotianoideae</taxon>
        <taxon>Nicotianeae</taxon>
        <taxon>Nicotiana</taxon>
    </lineage>
</organism>
<gene>
    <name evidence="3" type="primary">LOC104227560</name>
</gene>
<dbReference type="InterPro" id="IPR026960">
    <property type="entry name" value="RVT-Znf"/>
</dbReference>
<evidence type="ECO:0000259" key="1">
    <source>
        <dbReference type="Pfam" id="PF13966"/>
    </source>
</evidence>
<proteinExistence type="predicted"/>
<evidence type="ECO:0000313" key="2">
    <source>
        <dbReference type="Proteomes" id="UP000189701"/>
    </source>
</evidence>
<reference evidence="2" key="1">
    <citation type="journal article" date="2013" name="Genome Biol.">
        <title>Reference genomes and transcriptomes of Nicotiana sylvestris and Nicotiana tomentosiformis.</title>
        <authorList>
            <person name="Sierro N."/>
            <person name="Battey J.N."/>
            <person name="Ouadi S."/>
            <person name="Bovet L."/>
            <person name="Goepfert S."/>
            <person name="Bakaher N."/>
            <person name="Peitsch M.C."/>
            <person name="Ivanov N.V."/>
        </authorList>
    </citation>
    <scope>NUCLEOTIDE SEQUENCE [LARGE SCALE GENOMIC DNA]</scope>
</reference>
<sequence>MQNWYIHGRYRLTSTGVNSINRSSMELRNDHPKLANAELIWTPVAQPKHRFIMWLAIQNRLLTRERLGKLNILVEESTCCLCDNQVTELVGHLFNGCPWFQEVKKGVEQWTGLQLPLGSLRTVLQCIKKKKWKKFQRELVAATWGAMVYHTWKARNWKLFKGIHAQAAGIVIQIKREILARVDTISSPQKAHRCMNFIEKLQM</sequence>
<dbReference type="PANTHER" id="PTHR33116:SF84">
    <property type="entry name" value="RNA-DIRECTED DNA POLYMERASE"/>
    <property type="match status" value="1"/>
</dbReference>
<dbReference type="AlphaFoldDB" id="A0A1U7WV64"/>
<dbReference type="PANTHER" id="PTHR33116">
    <property type="entry name" value="REVERSE TRANSCRIPTASE ZINC-BINDING DOMAIN-CONTAINING PROTEIN-RELATED-RELATED"/>
    <property type="match status" value="1"/>
</dbReference>
<accession>A0A1U7WV64</accession>
<evidence type="ECO:0000313" key="3">
    <source>
        <dbReference type="RefSeq" id="XP_009778125.1"/>
    </source>
</evidence>
<dbReference type="Proteomes" id="UP000189701">
    <property type="component" value="Unplaced"/>
</dbReference>
<protein>
    <submittedName>
        <fullName evidence="3">Uncharacterized protein LOC104227560</fullName>
    </submittedName>
</protein>
<keyword evidence="2" id="KW-1185">Reference proteome</keyword>
<dbReference type="GeneID" id="104227560"/>
<feature type="domain" description="Reverse transcriptase zinc-binding" evidence="1">
    <location>
        <begin position="26"/>
        <end position="102"/>
    </location>
</feature>